<keyword evidence="1" id="KW-1133">Transmembrane helix</keyword>
<keyword evidence="1" id="KW-0472">Membrane</keyword>
<dbReference type="AlphaFoldDB" id="A0A382PG35"/>
<feature type="transmembrane region" description="Helical" evidence="1">
    <location>
        <begin position="28"/>
        <end position="45"/>
    </location>
</feature>
<sequence>MLKIFFNATVICDSSAFAIVGVATPPIRTVAVNAIAVFFIMVFLLC</sequence>
<gene>
    <name evidence="2" type="ORF">METZ01_LOCUS324439</name>
</gene>
<organism evidence="2">
    <name type="scientific">marine metagenome</name>
    <dbReference type="NCBI Taxonomy" id="408172"/>
    <lineage>
        <taxon>unclassified sequences</taxon>
        <taxon>metagenomes</taxon>
        <taxon>ecological metagenomes</taxon>
    </lineage>
</organism>
<evidence type="ECO:0000313" key="2">
    <source>
        <dbReference type="EMBL" id="SVC71585.1"/>
    </source>
</evidence>
<name>A0A382PG35_9ZZZZ</name>
<protein>
    <submittedName>
        <fullName evidence="2">Uncharacterized protein</fullName>
    </submittedName>
</protein>
<dbReference type="EMBL" id="UINC01106725">
    <property type="protein sequence ID" value="SVC71585.1"/>
    <property type="molecule type" value="Genomic_DNA"/>
</dbReference>
<keyword evidence="1" id="KW-0812">Transmembrane</keyword>
<proteinExistence type="predicted"/>
<evidence type="ECO:0000256" key="1">
    <source>
        <dbReference type="SAM" id="Phobius"/>
    </source>
</evidence>
<accession>A0A382PG35</accession>
<reference evidence="2" key="1">
    <citation type="submission" date="2018-05" db="EMBL/GenBank/DDBJ databases">
        <authorList>
            <person name="Lanie J.A."/>
            <person name="Ng W.-L."/>
            <person name="Kazmierczak K.M."/>
            <person name="Andrzejewski T.M."/>
            <person name="Davidsen T.M."/>
            <person name="Wayne K.J."/>
            <person name="Tettelin H."/>
            <person name="Glass J.I."/>
            <person name="Rusch D."/>
            <person name="Podicherti R."/>
            <person name="Tsui H.-C.T."/>
            <person name="Winkler M.E."/>
        </authorList>
    </citation>
    <scope>NUCLEOTIDE SEQUENCE</scope>
</reference>